<evidence type="ECO:0000256" key="1">
    <source>
        <dbReference type="SAM" id="MobiDB-lite"/>
    </source>
</evidence>
<dbReference type="InParanoid" id="A0A0G4GH67"/>
<proteinExistence type="predicted"/>
<keyword evidence="3" id="KW-1185">Reference proteome</keyword>
<dbReference type="Proteomes" id="UP000041254">
    <property type="component" value="Unassembled WGS sequence"/>
</dbReference>
<evidence type="ECO:0000313" key="2">
    <source>
        <dbReference type="EMBL" id="CEM29030.1"/>
    </source>
</evidence>
<organism evidence="2 3">
    <name type="scientific">Vitrella brassicaformis (strain CCMP3155)</name>
    <dbReference type="NCBI Taxonomy" id="1169540"/>
    <lineage>
        <taxon>Eukaryota</taxon>
        <taxon>Sar</taxon>
        <taxon>Alveolata</taxon>
        <taxon>Colpodellida</taxon>
        <taxon>Vitrellaceae</taxon>
        <taxon>Vitrella</taxon>
    </lineage>
</organism>
<gene>
    <name evidence="2" type="ORF">Vbra_9944</name>
</gene>
<dbReference type="AlphaFoldDB" id="A0A0G4GH67"/>
<evidence type="ECO:0000313" key="3">
    <source>
        <dbReference type="Proteomes" id="UP000041254"/>
    </source>
</evidence>
<protein>
    <submittedName>
        <fullName evidence="2">Uncharacterized protein</fullName>
    </submittedName>
</protein>
<accession>A0A0G4GH67</accession>
<dbReference type="VEuPathDB" id="CryptoDB:Vbra_9944"/>
<feature type="region of interest" description="Disordered" evidence="1">
    <location>
        <begin position="72"/>
        <end position="95"/>
    </location>
</feature>
<dbReference type="EMBL" id="CDMY01000666">
    <property type="protein sequence ID" value="CEM29030.1"/>
    <property type="molecule type" value="Genomic_DNA"/>
</dbReference>
<feature type="compositionally biased region" description="Polar residues" evidence="1">
    <location>
        <begin position="203"/>
        <end position="233"/>
    </location>
</feature>
<reference evidence="2 3" key="1">
    <citation type="submission" date="2014-11" db="EMBL/GenBank/DDBJ databases">
        <authorList>
            <person name="Zhu J."/>
            <person name="Qi W."/>
            <person name="Song R."/>
        </authorList>
    </citation>
    <scope>NUCLEOTIDE SEQUENCE [LARGE SCALE GENOMIC DNA]</scope>
</reference>
<feature type="compositionally biased region" description="Low complexity" evidence="1">
    <location>
        <begin position="282"/>
        <end position="292"/>
    </location>
</feature>
<sequence length="353" mass="38539">MPPFWVPMAVQLLHLSHTGRPSPGERARREARTYLGEVKVGVLSPRMAQYGKYTTANHESVQKKLTRERTYLGKLKGRLPPPPPRPTPHTRQTGRNTVPKATVHERTYLGDVKGRFLTPTFTHYGEYTTSNHDRARVPVPTRLQDGALLVQRPHLDLHRPQATHHRHPTITPYFAIPAPFIEALKLRVDAKEAKPGPPAVRPSASTLFESGQTDMPESPASGSRRPSVTNGTGVASPVAPRRASQPQLPPVREQQQQEEEGQGGGEAEGAKAGASDGEGEAEAAAGGEAAAATCEPQAARASRWEAVSDNPLDGWWFRVVGDWEIYVPHPLPPVLYLAANGLFAALLAPFLLW</sequence>
<name>A0A0G4GH67_VITBC</name>
<feature type="region of interest" description="Disordered" evidence="1">
    <location>
        <begin position="193"/>
        <end position="292"/>
    </location>
</feature>